<feature type="chain" id="PRO_5011552851" description="DUF3152 domain-containing protein" evidence="2">
    <location>
        <begin position="25"/>
        <end position="239"/>
    </location>
</feature>
<evidence type="ECO:0000313" key="4">
    <source>
        <dbReference type="EMBL" id="SDX54076.1"/>
    </source>
</evidence>
<dbReference type="STRING" id="418495.SAMN05216215_101248"/>
<dbReference type="Proteomes" id="UP000199529">
    <property type="component" value="Unassembled WGS sequence"/>
</dbReference>
<gene>
    <name evidence="4" type="ORF">SAMN05216215_101248</name>
</gene>
<dbReference type="EMBL" id="FNOK01000012">
    <property type="protein sequence ID" value="SDX54076.1"/>
    <property type="molecule type" value="Genomic_DNA"/>
</dbReference>
<evidence type="ECO:0000313" key="5">
    <source>
        <dbReference type="Proteomes" id="UP000199529"/>
    </source>
</evidence>
<feature type="region of interest" description="Disordered" evidence="1">
    <location>
        <begin position="217"/>
        <end position="239"/>
    </location>
</feature>
<evidence type="ECO:0000256" key="2">
    <source>
        <dbReference type="SAM" id="SignalP"/>
    </source>
</evidence>
<reference evidence="5" key="1">
    <citation type="submission" date="2016-10" db="EMBL/GenBank/DDBJ databases">
        <authorList>
            <person name="Varghese N."/>
            <person name="Submissions S."/>
        </authorList>
    </citation>
    <scope>NUCLEOTIDE SEQUENCE [LARGE SCALE GENOMIC DNA]</scope>
    <source>
        <strain evidence="5">CGMCC 4.3530</strain>
    </source>
</reference>
<dbReference type="PROSITE" id="PS51257">
    <property type="entry name" value="PROKAR_LIPOPROTEIN"/>
    <property type="match status" value="1"/>
</dbReference>
<dbReference type="AlphaFoldDB" id="A0A1H3CJ16"/>
<feature type="domain" description="DUF3152" evidence="3">
    <location>
        <begin position="50"/>
        <end position="214"/>
    </location>
</feature>
<dbReference type="Pfam" id="PF11350">
    <property type="entry name" value="DUF3152"/>
    <property type="match status" value="1"/>
</dbReference>
<keyword evidence="5" id="KW-1185">Reference proteome</keyword>
<evidence type="ECO:0000259" key="3">
    <source>
        <dbReference type="Pfam" id="PF11350"/>
    </source>
</evidence>
<sequence length="239" mass="25673">MPNVKRAAIPVVLAVMFASVGCQADTPTPPIQYPSTRPLPQASPAPAVHYQVTGSGNWTYALAGGDIAGHSGRLMKYRIAVEEDSTGVDPTEIAGEIRTILGDPRGWTAGGDWRFQQVGADEPVDFTIYLATPATRDELCGGPPDGYTSCRNGASVVLNVARWVDGVPDYGAPLSTYREYMVTYKTGHRLGHRHEHCPGPGQSAPVMQQQTLGLRGCLPNPWPYPNSQRDAGPPGEYND</sequence>
<organism evidence="4 5">
    <name type="scientific">Saccharopolyspora shandongensis</name>
    <dbReference type="NCBI Taxonomy" id="418495"/>
    <lineage>
        <taxon>Bacteria</taxon>
        <taxon>Bacillati</taxon>
        <taxon>Actinomycetota</taxon>
        <taxon>Actinomycetes</taxon>
        <taxon>Pseudonocardiales</taxon>
        <taxon>Pseudonocardiaceae</taxon>
        <taxon>Saccharopolyspora</taxon>
    </lineage>
</organism>
<feature type="signal peptide" evidence="2">
    <location>
        <begin position="1"/>
        <end position="24"/>
    </location>
</feature>
<name>A0A1H3CJ16_9PSEU</name>
<proteinExistence type="predicted"/>
<dbReference type="SUPFAM" id="SSF55486">
    <property type="entry name" value="Metalloproteases ('zincins'), catalytic domain"/>
    <property type="match status" value="1"/>
</dbReference>
<evidence type="ECO:0000256" key="1">
    <source>
        <dbReference type="SAM" id="MobiDB-lite"/>
    </source>
</evidence>
<dbReference type="InterPro" id="IPR022603">
    <property type="entry name" value="DUF3152"/>
</dbReference>
<dbReference type="RefSeq" id="WP_245761150.1">
    <property type="nucleotide sequence ID" value="NZ_FNOK01000012.1"/>
</dbReference>
<accession>A0A1H3CJ16</accession>
<keyword evidence="2" id="KW-0732">Signal</keyword>
<protein>
    <recommendedName>
        <fullName evidence="3">DUF3152 domain-containing protein</fullName>
    </recommendedName>
</protein>